<gene>
    <name evidence="2" type="ORF">Esi_0024_0035</name>
</gene>
<feature type="region of interest" description="Disordered" evidence="1">
    <location>
        <begin position="20"/>
        <end position="131"/>
    </location>
</feature>
<feature type="compositionally biased region" description="Gly residues" evidence="1">
    <location>
        <begin position="117"/>
        <end position="131"/>
    </location>
</feature>
<keyword evidence="3" id="KW-1185">Reference proteome</keyword>
<evidence type="ECO:0000313" key="3">
    <source>
        <dbReference type="Proteomes" id="UP000002630"/>
    </source>
</evidence>
<evidence type="ECO:0000313" key="2">
    <source>
        <dbReference type="EMBL" id="CBN76922.1"/>
    </source>
</evidence>
<name>D8LJ38_ECTSI</name>
<dbReference type="EMBL" id="FN649740">
    <property type="protein sequence ID" value="CBN76922.1"/>
    <property type="molecule type" value="Genomic_DNA"/>
</dbReference>
<feature type="compositionally biased region" description="Low complexity" evidence="1">
    <location>
        <begin position="86"/>
        <end position="116"/>
    </location>
</feature>
<feature type="compositionally biased region" description="Basic and acidic residues" evidence="1">
    <location>
        <begin position="36"/>
        <end position="52"/>
    </location>
</feature>
<sequence>MQHSTTIVGGRRGMCVSMRTAAFSNTRVPPPSQRVAKNDKQSIEDERDEPLQVKKKIKKLSTKTKSMKLDGHASSSSWRIHGSGGESSDSCSSQSSDSEWGGSDWGSDSDSSSDGGCSDGGGSGDDGGGSD</sequence>
<evidence type="ECO:0000256" key="1">
    <source>
        <dbReference type="SAM" id="MobiDB-lite"/>
    </source>
</evidence>
<dbReference type="EMBL" id="FN648420">
    <property type="protein sequence ID" value="CBN76922.1"/>
    <property type="molecule type" value="Genomic_DNA"/>
</dbReference>
<protein>
    <submittedName>
        <fullName evidence="2">Uncharacterized protein</fullName>
    </submittedName>
</protein>
<organism evidence="2 3">
    <name type="scientific">Ectocarpus siliculosus</name>
    <name type="common">Brown alga</name>
    <name type="synonym">Conferva siliculosa</name>
    <dbReference type="NCBI Taxonomy" id="2880"/>
    <lineage>
        <taxon>Eukaryota</taxon>
        <taxon>Sar</taxon>
        <taxon>Stramenopiles</taxon>
        <taxon>Ochrophyta</taxon>
        <taxon>PX clade</taxon>
        <taxon>Phaeophyceae</taxon>
        <taxon>Ectocarpales</taxon>
        <taxon>Ectocarpaceae</taxon>
        <taxon>Ectocarpus</taxon>
    </lineage>
</organism>
<reference evidence="2 3" key="1">
    <citation type="journal article" date="2010" name="Nature">
        <title>The Ectocarpus genome and the independent evolution of multicellularity in brown algae.</title>
        <authorList>
            <person name="Cock J.M."/>
            <person name="Sterck L."/>
            <person name="Rouze P."/>
            <person name="Scornet D."/>
            <person name="Allen A.E."/>
            <person name="Amoutzias G."/>
            <person name="Anthouard V."/>
            <person name="Artiguenave F."/>
            <person name="Aury J.M."/>
            <person name="Badger J.H."/>
            <person name="Beszteri B."/>
            <person name="Billiau K."/>
            <person name="Bonnet E."/>
            <person name="Bothwell J.H."/>
            <person name="Bowler C."/>
            <person name="Boyen C."/>
            <person name="Brownlee C."/>
            <person name="Carrano C.J."/>
            <person name="Charrier B."/>
            <person name="Cho G.Y."/>
            <person name="Coelho S.M."/>
            <person name="Collen J."/>
            <person name="Corre E."/>
            <person name="Da Silva C."/>
            <person name="Delage L."/>
            <person name="Delaroque N."/>
            <person name="Dittami S.M."/>
            <person name="Doulbeau S."/>
            <person name="Elias M."/>
            <person name="Farnham G."/>
            <person name="Gachon C.M."/>
            <person name="Gschloessl B."/>
            <person name="Heesch S."/>
            <person name="Jabbari K."/>
            <person name="Jubin C."/>
            <person name="Kawai H."/>
            <person name="Kimura K."/>
            <person name="Kloareg B."/>
            <person name="Kupper F.C."/>
            <person name="Lang D."/>
            <person name="Le Bail A."/>
            <person name="Leblanc C."/>
            <person name="Lerouge P."/>
            <person name="Lohr M."/>
            <person name="Lopez P.J."/>
            <person name="Martens C."/>
            <person name="Maumus F."/>
            <person name="Michel G."/>
            <person name="Miranda-Saavedra D."/>
            <person name="Morales J."/>
            <person name="Moreau H."/>
            <person name="Motomura T."/>
            <person name="Nagasato C."/>
            <person name="Napoli C.A."/>
            <person name="Nelson D.R."/>
            <person name="Nyvall-Collen P."/>
            <person name="Peters A.F."/>
            <person name="Pommier C."/>
            <person name="Potin P."/>
            <person name="Poulain J."/>
            <person name="Quesneville H."/>
            <person name="Read B."/>
            <person name="Rensing S.A."/>
            <person name="Ritter A."/>
            <person name="Rousvoal S."/>
            <person name="Samanta M."/>
            <person name="Samson G."/>
            <person name="Schroeder D.C."/>
            <person name="Segurens B."/>
            <person name="Strittmatter M."/>
            <person name="Tonon T."/>
            <person name="Tregear J.W."/>
            <person name="Valentin K."/>
            <person name="von Dassow P."/>
            <person name="Yamagishi T."/>
            <person name="Van de Peer Y."/>
            <person name="Wincker P."/>
        </authorList>
    </citation>
    <scope>NUCLEOTIDE SEQUENCE [LARGE SCALE GENOMIC DNA]</scope>
    <source>
        <strain evidence="3">Ec32 / CCAP1310/4</strain>
    </source>
</reference>
<dbReference type="AlphaFoldDB" id="D8LJ38"/>
<proteinExistence type="predicted"/>
<dbReference type="Proteomes" id="UP000002630">
    <property type="component" value="Linkage Group LG15"/>
</dbReference>
<accession>D8LJ38</accession>
<dbReference type="InParanoid" id="D8LJ38"/>
<feature type="compositionally biased region" description="Basic residues" evidence="1">
    <location>
        <begin position="53"/>
        <end position="66"/>
    </location>
</feature>